<proteinExistence type="predicted"/>
<accession>A0ABY9H3G4</accession>
<sequence>MTSSPSLSQVLLPALEASRAGDARGFQALPRAAAPSLLAVAQRFLSEARHVDDVTHDTLMLAWQNAHCQAKSELSPEGWLFAVLASRLHSLLTAKGALASSGGVFDPIPAQRQGAALWQLAQTLAPVPPGEALSRRLEQRLQDLRRAPGLPLTPTGETVHPPLYDRRLRRRMLRSRVAYQAKMAFQHALGRPFEDFLFRRWQRNREACRTLEQQGLPRRSLESALGERLDLEIDPRRLVRGFSYPDGFPDRLERRKASNLFLWEGDWDRPRHYLADSGHVRFIQDIWRHRLAPEESDTFQQLEASRLSGNPMRSHHRGMLLDSRERILEYLRLYLLYMEDMACFGFDAGAGKDRLGVAVDRRGQLIKINKGLHRLAMAQVLGLPRITVRVRSVHRAWWDEQTRDCGGEEALERLVSALRRCTPAPE</sequence>
<dbReference type="InterPro" id="IPR013325">
    <property type="entry name" value="RNA_pol_sigma_r2"/>
</dbReference>
<reference evidence="1 2" key="1">
    <citation type="submission" date="2023-08" db="EMBL/GenBank/DDBJ databases">
        <title>Transcriptome Analysis of Halomonas alkalicola CICC 11012s to Identify the Genes Involved in Alkaline Tolerances.</title>
        <authorList>
            <person name="Zhai L."/>
        </authorList>
    </citation>
    <scope>NUCLEOTIDE SEQUENCE [LARGE SCALE GENOMIC DNA]</scope>
    <source>
        <strain evidence="1 2">CICC 11012s</strain>
    </source>
</reference>
<organism evidence="1 2">
    <name type="scientific">Halomonas alkalicola</name>
    <dbReference type="NCBI Taxonomy" id="1930622"/>
    <lineage>
        <taxon>Bacteria</taxon>
        <taxon>Pseudomonadati</taxon>
        <taxon>Pseudomonadota</taxon>
        <taxon>Gammaproteobacteria</taxon>
        <taxon>Oceanospirillales</taxon>
        <taxon>Halomonadaceae</taxon>
        <taxon>Halomonas</taxon>
    </lineage>
</organism>
<dbReference type="SUPFAM" id="SSF88946">
    <property type="entry name" value="Sigma2 domain of RNA polymerase sigma factors"/>
    <property type="match status" value="1"/>
</dbReference>
<dbReference type="Proteomes" id="UP001235344">
    <property type="component" value="Chromosome"/>
</dbReference>
<protein>
    <submittedName>
        <fullName evidence="1">Sigma factor</fullName>
    </submittedName>
</protein>
<dbReference type="EMBL" id="CP131913">
    <property type="protein sequence ID" value="WLI73006.1"/>
    <property type="molecule type" value="Genomic_DNA"/>
</dbReference>
<keyword evidence="2" id="KW-1185">Reference proteome</keyword>
<dbReference type="Gene3D" id="1.10.1740.10">
    <property type="match status" value="1"/>
</dbReference>
<evidence type="ECO:0000313" key="1">
    <source>
        <dbReference type="EMBL" id="WLI73006.1"/>
    </source>
</evidence>
<dbReference type="RefSeq" id="WP_305500281.1">
    <property type="nucleotide sequence ID" value="NZ_CP131913.1"/>
</dbReference>
<gene>
    <name evidence="1" type="ORF">B6N23_14815</name>
</gene>
<evidence type="ECO:0000313" key="2">
    <source>
        <dbReference type="Proteomes" id="UP001235344"/>
    </source>
</evidence>
<name>A0ABY9H3G4_9GAMM</name>